<accession>A0ACB8TSK0</accession>
<protein>
    <submittedName>
        <fullName evidence="1">Uncharacterized protein</fullName>
    </submittedName>
</protein>
<dbReference type="Proteomes" id="UP001055072">
    <property type="component" value="Unassembled WGS sequence"/>
</dbReference>
<reference evidence="1" key="1">
    <citation type="journal article" date="2021" name="Environ. Microbiol.">
        <title>Gene family expansions and transcriptome signatures uncover fungal adaptations to wood decay.</title>
        <authorList>
            <person name="Hage H."/>
            <person name="Miyauchi S."/>
            <person name="Viragh M."/>
            <person name="Drula E."/>
            <person name="Min B."/>
            <person name="Chaduli D."/>
            <person name="Navarro D."/>
            <person name="Favel A."/>
            <person name="Norest M."/>
            <person name="Lesage-Meessen L."/>
            <person name="Balint B."/>
            <person name="Merenyi Z."/>
            <person name="de Eugenio L."/>
            <person name="Morin E."/>
            <person name="Martinez A.T."/>
            <person name="Baldrian P."/>
            <person name="Stursova M."/>
            <person name="Martinez M.J."/>
            <person name="Novotny C."/>
            <person name="Magnuson J.K."/>
            <person name="Spatafora J.W."/>
            <person name="Maurice S."/>
            <person name="Pangilinan J."/>
            <person name="Andreopoulos W."/>
            <person name="LaButti K."/>
            <person name="Hundley H."/>
            <person name="Na H."/>
            <person name="Kuo A."/>
            <person name="Barry K."/>
            <person name="Lipzen A."/>
            <person name="Henrissat B."/>
            <person name="Riley R."/>
            <person name="Ahrendt S."/>
            <person name="Nagy L.G."/>
            <person name="Grigoriev I.V."/>
            <person name="Martin F."/>
            <person name="Rosso M.N."/>
        </authorList>
    </citation>
    <scope>NUCLEOTIDE SEQUENCE</scope>
    <source>
        <strain evidence="1">CBS 384.51</strain>
    </source>
</reference>
<evidence type="ECO:0000313" key="1">
    <source>
        <dbReference type="EMBL" id="KAI0084968.1"/>
    </source>
</evidence>
<organism evidence="1 2">
    <name type="scientific">Irpex rosettiformis</name>
    <dbReference type="NCBI Taxonomy" id="378272"/>
    <lineage>
        <taxon>Eukaryota</taxon>
        <taxon>Fungi</taxon>
        <taxon>Dikarya</taxon>
        <taxon>Basidiomycota</taxon>
        <taxon>Agaricomycotina</taxon>
        <taxon>Agaricomycetes</taxon>
        <taxon>Polyporales</taxon>
        <taxon>Irpicaceae</taxon>
        <taxon>Irpex</taxon>
    </lineage>
</organism>
<name>A0ACB8TSK0_9APHY</name>
<dbReference type="EMBL" id="MU274936">
    <property type="protein sequence ID" value="KAI0084968.1"/>
    <property type="molecule type" value="Genomic_DNA"/>
</dbReference>
<evidence type="ECO:0000313" key="2">
    <source>
        <dbReference type="Proteomes" id="UP001055072"/>
    </source>
</evidence>
<gene>
    <name evidence="1" type="ORF">BDY19DRAFT_909410</name>
</gene>
<comment type="caution">
    <text evidence="1">The sequence shown here is derived from an EMBL/GenBank/DDBJ whole genome shotgun (WGS) entry which is preliminary data.</text>
</comment>
<proteinExistence type="predicted"/>
<sequence length="411" mass="46601">MASQPSRPTKAQPPQSSVPKTESPRKREFANKYRAMIAESGRMIMRRFGDKNVIRARDTSIWANEETMQVYPATIDPSWLCLPFQATEPEVSVNDKEIVDLKVPTQKQVHIKAQMKAPTKPLVNAPAKAQTTALEKTQTSTKAATARTEETSQPATEPHQTADPLPNQPTSNLNAPSMSRDPLLDSLWNIYKNSKTCRDLRGVRDDDALKRKDAIPAPEWVDRDGKLGTASRFQHLKIWIPCPVQKCEFAFQNNKVSVSEHFVRYHYEDHKTEVDWLALPDTLHRKHGKPSIRCIFQDHDNVSRGKCQGGYGKDGYGRHFLSVHYDERQLYRCKMCKDEFSARDPASVHKPEDCAASTKEHETLERVSKVCNPSRESSASQNPPENDTAMKRTAQEEPGASPSRSQKRRRT</sequence>
<keyword evidence="2" id="KW-1185">Reference proteome</keyword>